<evidence type="ECO:0000256" key="2">
    <source>
        <dbReference type="ARBA" id="ARBA00022490"/>
    </source>
</evidence>
<comment type="subcellular location">
    <subcellularLocation>
        <location evidence="1">Cytoplasm</location>
    </subcellularLocation>
</comment>
<dbReference type="GO" id="GO:0005737">
    <property type="term" value="C:cytoplasm"/>
    <property type="evidence" value="ECO:0007669"/>
    <property type="project" value="UniProtKB-SubCell"/>
</dbReference>
<dbReference type="GO" id="GO:0005813">
    <property type="term" value="C:centrosome"/>
    <property type="evidence" value="ECO:0007669"/>
    <property type="project" value="TreeGrafter"/>
</dbReference>
<dbReference type="VEuPathDB" id="VectorBase:PPAI007956"/>
<keyword evidence="4" id="KW-1185">Reference proteome</keyword>
<dbReference type="PANTHER" id="PTHR12085:SF3">
    <property type="entry name" value="SERINE_THREONINE-PROTEIN PHOSPHATASE 2A REGULATORY SUBUNIT B'' SUBUNIT GAMMA"/>
    <property type="match status" value="1"/>
</dbReference>
<dbReference type="GO" id="GO:0030865">
    <property type="term" value="P:cortical cytoskeleton organization"/>
    <property type="evidence" value="ECO:0007669"/>
    <property type="project" value="TreeGrafter"/>
</dbReference>
<dbReference type="Proteomes" id="UP000092462">
    <property type="component" value="Unassembled WGS sequence"/>
</dbReference>
<protein>
    <recommendedName>
        <fullName evidence="5">EF-hand domain-containing protein</fullName>
    </recommendedName>
</protein>
<dbReference type="VEuPathDB" id="VectorBase:PPAPM1_003128"/>
<evidence type="ECO:0008006" key="5">
    <source>
        <dbReference type="Google" id="ProtNLM"/>
    </source>
</evidence>
<dbReference type="GO" id="GO:0000226">
    <property type="term" value="P:microtubule cytoskeleton organization"/>
    <property type="evidence" value="ECO:0007669"/>
    <property type="project" value="TreeGrafter"/>
</dbReference>
<sequence>MKFRDFILERAKKLEEKQNVPEKSSENASCHENLDRIGSNYRVIPKFYHSTPRPVESLMYKLREHVRTVFLKKRSEELLNNNDLKTFWMILENQFSRRSHSGELYITFSDYINLSRTLKPIYRRMLTVLAFARLQSISSLPGKISVISLFNYVMRKVWIQQTRISLSLYDQNGLGYLRESDLESYILELIPTLLQLKGLEKTFYSFYVCTAVRKLFGLIL</sequence>
<dbReference type="AlphaFoldDB" id="A0A1B0DIH1"/>
<dbReference type="EMBL" id="AJVK01062547">
    <property type="status" value="NOT_ANNOTATED_CDS"/>
    <property type="molecule type" value="Genomic_DNA"/>
</dbReference>
<dbReference type="GO" id="GO:0035303">
    <property type="term" value="P:regulation of dephosphorylation"/>
    <property type="evidence" value="ECO:0007669"/>
    <property type="project" value="InterPro"/>
</dbReference>
<name>A0A1B0DIH1_PHLPP</name>
<evidence type="ECO:0000313" key="3">
    <source>
        <dbReference type="EnsemblMetazoa" id="PPAI007956-PA"/>
    </source>
</evidence>
<proteinExistence type="predicted"/>
<evidence type="ECO:0000313" key="4">
    <source>
        <dbReference type="Proteomes" id="UP000092462"/>
    </source>
</evidence>
<organism evidence="3 4">
    <name type="scientific">Phlebotomus papatasi</name>
    <name type="common">Sandfly</name>
    <dbReference type="NCBI Taxonomy" id="29031"/>
    <lineage>
        <taxon>Eukaryota</taxon>
        <taxon>Metazoa</taxon>
        <taxon>Ecdysozoa</taxon>
        <taxon>Arthropoda</taxon>
        <taxon>Hexapoda</taxon>
        <taxon>Insecta</taxon>
        <taxon>Pterygota</taxon>
        <taxon>Neoptera</taxon>
        <taxon>Endopterygota</taxon>
        <taxon>Diptera</taxon>
        <taxon>Nematocera</taxon>
        <taxon>Psychodoidea</taxon>
        <taxon>Psychodidae</taxon>
        <taxon>Phlebotomus</taxon>
        <taxon>Phlebotomus</taxon>
    </lineage>
</organism>
<dbReference type="PANTHER" id="PTHR12085">
    <property type="entry name" value="SERINE/THREONINE-PROTEIN PHOSPHATASE 2A REGULATORY SUBUNIT B'' SUBUNIT GAMMA"/>
    <property type="match status" value="1"/>
</dbReference>
<keyword evidence="2" id="KW-0963">Cytoplasm</keyword>
<dbReference type="GO" id="GO:0005819">
    <property type="term" value="C:spindle"/>
    <property type="evidence" value="ECO:0007669"/>
    <property type="project" value="TreeGrafter"/>
</dbReference>
<dbReference type="EnsemblMetazoa" id="PPAI007956-RA">
    <property type="protein sequence ID" value="PPAI007956-PA"/>
    <property type="gene ID" value="PPAI007956"/>
</dbReference>
<evidence type="ECO:0000256" key="1">
    <source>
        <dbReference type="ARBA" id="ARBA00004496"/>
    </source>
</evidence>
<reference evidence="3" key="1">
    <citation type="submission" date="2022-08" db="UniProtKB">
        <authorList>
            <consortium name="EnsemblMetazoa"/>
        </authorList>
    </citation>
    <scope>IDENTIFICATION</scope>
    <source>
        <strain evidence="3">Israel</strain>
    </source>
</reference>
<accession>A0A1B0DIH1</accession>
<dbReference type="InterPro" id="IPR039865">
    <property type="entry name" value="PPP2R3C"/>
</dbReference>